<dbReference type="AlphaFoldDB" id="A0A1H8YZF8"/>
<dbReference type="OrthoDB" id="1424215at2"/>
<sequence length="301" mass="33465">MKFSSKLLLLLPFIFLMVGCPKDDSPTQEPARDYLEVYNEDIAEIEDFMDTHFMTVDGDYNVSFTEITPSTPGTAISDRSDLDFKIVNKNGVDHKLYFIKLREGIGENPTKLDSVFTSYKGFKTDLTSFDTAPNPIWLQLQDVIKGWQELFPEFKSGTSTTNMTTGITTYNDYGAGVMFVPSGLGYFNVAPTSIGGYTPIIFNFKLMNVRYKDHDGDKILSKEEYLGTGLVSGTAIDTDGDGNPDYADVDDDADGVITKKELRDRNLITPIPKDAKGYYIYSSIPTCGSGNKLHLNPSCQQ</sequence>
<evidence type="ECO:0000256" key="3">
    <source>
        <dbReference type="ARBA" id="ARBA00023110"/>
    </source>
</evidence>
<dbReference type="Proteomes" id="UP000198648">
    <property type="component" value="Unassembled WGS sequence"/>
</dbReference>
<reference evidence="6 7" key="1">
    <citation type="submission" date="2016-10" db="EMBL/GenBank/DDBJ databases">
        <authorList>
            <person name="de Groot N.N."/>
        </authorList>
    </citation>
    <scope>NUCLEOTIDE SEQUENCE [LARGE SCALE GENOMIC DNA]</scope>
    <source>
        <strain evidence="6 7">DSM 27078</strain>
    </source>
</reference>
<proteinExistence type="predicted"/>
<dbReference type="PROSITE" id="PS51257">
    <property type="entry name" value="PROKAR_LIPOPROTEIN"/>
    <property type="match status" value="1"/>
</dbReference>
<evidence type="ECO:0000313" key="7">
    <source>
        <dbReference type="Proteomes" id="UP000198648"/>
    </source>
</evidence>
<feature type="domain" description="PPIase FKBP-type" evidence="5">
    <location>
        <begin position="112"/>
        <end position="210"/>
    </location>
</feature>
<dbReference type="STRING" id="1299341.SAMN05444005_101330"/>
<name>A0A1H8YZF8_9FLAO</name>
<dbReference type="InterPro" id="IPR018247">
    <property type="entry name" value="EF_Hand_1_Ca_BS"/>
</dbReference>
<dbReference type="PROSITE" id="PS50059">
    <property type="entry name" value="FKBP_PPIASE"/>
    <property type="match status" value="1"/>
</dbReference>
<dbReference type="InterPro" id="IPR001179">
    <property type="entry name" value="PPIase_FKBP_dom"/>
</dbReference>
<dbReference type="InterPro" id="IPR046357">
    <property type="entry name" value="PPIase_dom_sf"/>
</dbReference>
<evidence type="ECO:0000256" key="4">
    <source>
        <dbReference type="PROSITE-ProRule" id="PRU00277"/>
    </source>
</evidence>
<dbReference type="SUPFAM" id="SSF54534">
    <property type="entry name" value="FKBP-like"/>
    <property type="match status" value="1"/>
</dbReference>
<accession>A0A1H8YZF8</accession>
<dbReference type="EMBL" id="FOEI01000001">
    <property type="protein sequence ID" value="SEP56748.1"/>
    <property type="molecule type" value="Genomic_DNA"/>
</dbReference>
<dbReference type="EC" id="5.2.1.8" evidence="2 4"/>
<keyword evidence="3 4" id="KW-0697">Rotamase</keyword>
<organism evidence="6 7">
    <name type="scientific">Flavobacterium urocaniciphilum</name>
    <dbReference type="NCBI Taxonomy" id="1299341"/>
    <lineage>
        <taxon>Bacteria</taxon>
        <taxon>Pseudomonadati</taxon>
        <taxon>Bacteroidota</taxon>
        <taxon>Flavobacteriia</taxon>
        <taxon>Flavobacteriales</taxon>
        <taxon>Flavobacteriaceae</taxon>
        <taxon>Flavobacterium</taxon>
    </lineage>
</organism>
<keyword evidence="7" id="KW-1185">Reference proteome</keyword>
<evidence type="ECO:0000256" key="1">
    <source>
        <dbReference type="ARBA" id="ARBA00000971"/>
    </source>
</evidence>
<protein>
    <recommendedName>
        <fullName evidence="2 4">peptidylprolyl isomerase</fullName>
        <ecNumber evidence="2 4">5.2.1.8</ecNumber>
    </recommendedName>
</protein>
<evidence type="ECO:0000313" key="6">
    <source>
        <dbReference type="EMBL" id="SEP56748.1"/>
    </source>
</evidence>
<dbReference type="PROSITE" id="PS00018">
    <property type="entry name" value="EF_HAND_1"/>
    <property type="match status" value="1"/>
</dbReference>
<dbReference type="GO" id="GO:0003755">
    <property type="term" value="F:peptidyl-prolyl cis-trans isomerase activity"/>
    <property type="evidence" value="ECO:0007669"/>
    <property type="project" value="UniProtKB-KW"/>
</dbReference>
<comment type="catalytic activity">
    <reaction evidence="1 4">
        <text>[protein]-peptidylproline (omega=180) = [protein]-peptidylproline (omega=0)</text>
        <dbReference type="Rhea" id="RHEA:16237"/>
        <dbReference type="Rhea" id="RHEA-COMP:10747"/>
        <dbReference type="Rhea" id="RHEA-COMP:10748"/>
        <dbReference type="ChEBI" id="CHEBI:83833"/>
        <dbReference type="ChEBI" id="CHEBI:83834"/>
        <dbReference type="EC" id="5.2.1.8"/>
    </reaction>
</comment>
<keyword evidence="4" id="KW-0413">Isomerase</keyword>
<dbReference type="RefSeq" id="WP_091464291.1">
    <property type="nucleotide sequence ID" value="NZ_FOEI01000001.1"/>
</dbReference>
<dbReference type="Gene3D" id="3.10.50.40">
    <property type="match status" value="1"/>
</dbReference>
<gene>
    <name evidence="6" type="ORF">SAMN05444005_101330</name>
</gene>
<evidence type="ECO:0000256" key="2">
    <source>
        <dbReference type="ARBA" id="ARBA00013194"/>
    </source>
</evidence>
<evidence type="ECO:0000259" key="5">
    <source>
        <dbReference type="PROSITE" id="PS50059"/>
    </source>
</evidence>